<dbReference type="InterPro" id="IPR041552">
    <property type="entry name" value="UvrA_DNA-bd"/>
</dbReference>
<evidence type="ECO:0000256" key="8">
    <source>
        <dbReference type="ARBA" id="ARBA00022771"/>
    </source>
</evidence>
<dbReference type="RefSeq" id="WP_100920172.1">
    <property type="nucleotide sequence ID" value="NZ_CP020370.1"/>
</dbReference>
<keyword evidence="5" id="KW-0547">Nucleotide-binding</keyword>
<dbReference type="Gene3D" id="3.40.50.300">
    <property type="entry name" value="P-loop containing nucleotide triphosphate hydrolases"/>
    <property type="match status" value="5"/>
</dbReference>
<dbReference type="Gene3D" id="3.30.190.20">
    <property type="match status" value="1"/>
</dbReference>
<evidence type="ECO:0000256" key="10">
    <source>
        <dbReference type="ARBA" id="ARBA00022840"/>
    </source>
</evidence>
<feature type="region of interest" description="Disordered" evidence="17">
    <location>
        <begin position="1608"/>
        <end position="1630"/>
    </location>
</feature>
<dbReference type="GO" id="GO:0009380">
    <property type="term" value="C:excinuclease repair complex"/>
    <property type="evidence" value="ECO:0007669"/>
    <property type="project" value="InterPro"/>
</dbReference>
<evidence type="ECO:0000256" key="2">
    <source>
        <dbReference type="ARBA" id="ARBA00022490"/>
    </source>
</evidence>
<dbReference type="GO" id="GO:0005737">
    <property type="term" value="C:cytoplasm"/>
    <property type="evidence" value="ECO:0007669"/>
    <property type="project" value="UniProtKB-SubCell"/>
</dbReference>
<keyword evidence="2" id="KW-0963">Cytoplasm</keyword>
<protein>
    <recommendedName>
        <fullName evidence="15">UvrABC system protein A</fullName>
    </recommendedName>
    <alternativeName>
        <fullName evidence="16">Excinuclease ABC subunit A</fullName>
    </alternativeName>
</protein>
<reference evidence="19 20" key="1">
    <citation type="submission" date="2017-03" db="EMBL/GenBank/DDBJ databases">
        <title>Complete genome sequence of Candidatus 'Thiodictyon syntrophicum' sp. nov. strain Cad16T, a photolithoautotroph purple sulfur bacterium isolated from an alpine meromictic lake.</title>
        <authorList>
            <person name="Luedin S.M."/>
            <person name="Pothier J.F."/>
            <person name="Danza F."/>
            <person name="Storelli N."/>
            <person name="Wittwer M."/>
            <person name="Tonolla M."/>
        </authorList>
    </citation>
    <scope>NUCLEOTIDE SEQUENCE [LARGE SCALE GENOMIC DNA]</scope>
    <source>
        <strain evidence="19 20">Cad16T</strain>
    </source>
</reference>
<evidence type="ECO:0000256" key="11">
    <source>
        <dbReference type="ARBA" id="ARBA00022881"/>
    </source>
</evidence>
<dbReference type="Gene3D" id="1.20.1580.10">
    <property type="entry name" value="ABC transporter ATPase like domain"/>
    <property type="match status" value="3"/>
</dbReference>
<evidence type="ECO:0000256" key="5">
    <source>
        <dbReference type="ARBA" id="ARBA00022741"/>
    </source>
</evidence>
<dbReference type="InterPro" id="IPR041102">
    <property type="entry name" value="UvrA_inter"/>
</dbReference>
<dbReference type="InterPro" id="IPR004602">
    <property type="entry name" value="UvrA"/>
</dbReference>
<dbReference type="GO" id="GO:0006289">
    <property type="term" value="P:nucleotide-excision repair"/>
    <property type="evidence" value="ECO:0007669"/>
    <property type="project" value="InterPro"/>
</dbReference>
<evidence type="ECO:0000313" key="20">
    <source>
        <dbReference type="Proteomes" id="UP000232638"/>
    </source>
</evidence>
<dbReference type="InterPro" id="IPR003593">
    <property type="entry name" value="AAA+_ATPase"/>
</dbReference>
<evidence type="ECO:0000256" key="16">
    <source>
        <dbReference type="ARBA" id="ARBA00042156"/>
    </source>
</evidence>
<evidence type="ECO:0000256" key="12">
    <source>
        <dbReference type="ARBA" id="ARBA00023125"/>
    </source>
</evidence>
<keyword evidence="9" id="KW-0862">Zinc</keyword>
<dbReference type="NCBIfam" id="TIGR00630">
    <property type="entry name" value="uvra"/>
    <property type="match status" value="1"/>
</dbReference>
<dbReference type="SUPFAM" id="SSF52540">
    <property type="entry name" value="P-loop containing nucleoside triphosphate hydrolases"/>
    <property type="match status" value="4"/>
</dbReference>
<evidence type="ECO:0000256" key="14">
    <source>
        <dbReference type="ARBA" id="ARBA00038000"/>
    </source>
</evidence>
<feature type="domain" description="ABC transporter" evidence="18">
    <location>
        <begin position="1228"/>
        <end position="1519"/>
    </location>
</feature>
<sequence>MPSDPNQPHPHERIRLRGVRQNNLKNLDLDLPLGQLIVVTGVSGSGKSSLAFDTVYAEGQRRYVETFSPYARQFLDRMDRPAADRIEGIPPAIAIDQTNTVRNSRSTVGTMTELADYLKLLFARAARLFCRGCGREVRRDTPESVWEQLTRDAERPRVQVCFPVAVPESLGAEEVRQMLAQQGYVRLLDGDGPALTVVQDRLRLTDEHRGRALEAIETALERGHGRLLVYPVGPGQETGAPWRFSADLHCPDCDLTYREPLPNLFSFNSPIGACETCRGFGRTIGIDWGLVVPDPGKSLIEGAIKPIQSDSYAEVQEELMGFAHRRGLPTDVPWRDLPQADRDWVIEGEGEWDAGVWFGIRRFFAWLEARAYKMHVRVLLSRYRSYETCHSCNGARLKDEALGWRLGARASRPPAGGTPALLNLPELMALPAERCRDFFAALVLPPALDQAMDLVLTEIRSRLTYLCAVGLPYLTLDRQSRTLSGGEVQRINLTTALGTSLVNTLFVLDEPSIGLHPRDLDRVLGVLRRLRDQGNSLLVVEHDPQLMRAADRIIDIGPGPGEHGGQVCFQGTPTELLAADGSLTGDYLAGRRRVAAPRAPNPPAPDGPCIRIRGARAHNLKGLDVAIPLHRLVVVTGVSGSGKSTLIGDVLYRALCQRKGHPEEAPGEFDGIDGDELIADVTLLDQSPIGRTSRSNPASFVGALDVLRKRFAALPLAKERGYTAGTFSFNAGTGRCPTCGGNGFEHLEMQFLSDVYLRCPDCDGRRYRAEVLELRLPDPADGGAELSIADVLDLTATEALVRFADDRELARALEPLTAVGLGYLRLGQPVPTLSGGEAQRLKLAGHLCKTGRSKGRGGLGSTTQGLLFLMDEPTTGLHPADVAVLLAALRRLLDQGHSLVVIEHNLDLIAAADWLIDLGPEGGDGGGELVAVGTPADLAREPGRPARALLSHTALALRDYLEQAAAGPMTPSLGDALADGSDRGEDAAPTRIGAIAEAPPPAYLQVLPTAPPIPYPLTPNPSPLSPNPSIDILHAREHNLKDLSVAIPRGRFTVITGVSGSGKSTLAFDILFNEGQRRYLESLNAYARQFVQPAARADVEAVRGIPPTVAIEQRVSRGGAKSTLGTQTEIHHFLRLLYVKLGTQHCPGCDLPIEPLGLEAILARILRDQGGRQVAVMAPLVVARKGLYNELAAWAARKGWFVLRVDGEPIETRTWPRLDRFREHSIDLPVGEVRVGPKTEGELRALLDVALDLGKGLVRVVQVTRGTWGPETPYSTARSCPGCGRAFPEPDPRLFSYNSKHGWCPACFGSGLAMAGFDGEQTGEEDQWLDSGTEHQGCTSCRGARLNPEALSVRFRGRSIAELSALTVTATTVALAGWELTERESAIARDLLAEVRERLAFLAQVGLGYLTLDRGAPTLSGGEAQRIRLAAQLGSNLQGVCYVLDEPSIGLHPRDNRLLLNTLTRLRDRGNTVVVVEHDEETIRRAEHVIDLGPGAGVQGGRVVAQGTAADLIAAPDSVTGRYLARRRGHGLGEPRARRPLPGKGEWLAIRGARLHNLKGMDVRVPLRRLTCVTGVSGSGKSSLVRDVLVRSLQGLLGAADEAVRVGRRGISPQGTGSAADSSRRDAAPTGMVHGCDGLSGWHALSRVLEVDQTPIGKTPRSCPATYVGFWDRIRKLFAASPEARIQGWGAARFSFNTAGGRCPACEGQGVQRIEMSFLPDVRVPCEVCGGSRFDRETREVRYLGLDIGQILALDVDRAVEVFAAHPAIRHPLTLLQEVGLGYLSLGQPSPTLSGGEAQRLKLVTELTKARPSADGTHPRPTLYVLDEPTVGLHMADVERLIAVLHRLVDAGHTVIAIEHDLDLIAAADWVIDLGPEGGEAGGQVVAEGTPEQIAAGGDLPTAAALREWLGGT</sequence>
<evidence type="ECO:0000256" key="4">
    <source>
        <dbReference type="ARBA" id="ARBA00022737"/>
    </source>
</evidence>
<gene>
    <name evidence="19" type="ORF">THSYN_16820</name>
</gene>
<dbReference type="PANTHER" id="PTHR43152">
    <property type="entry name" value="UVRABC SYSTEM PROTEIN A"/>
    <property type="match status" value="1"/>
</dbReference>
<comment type="similarity">
    <text evidence="14">Belongs to the ABC transporter superfamily. UvrA family.</text>
</comment>
<dbReference type="EMBL" id="CP020370">
    <property type="protein sequence ID" value="AUB82441.1"/>
    <property type="molecule type" value="Genomic_DNA"/>
</dbReference>
<dbReference type="Gene3D" id="3.30.1490.20">
    <property type="entry name" value="ATP-grasp fold, A domain"/>
    <property type="match status" value="1"/>
</dbReference>
<dbReference type="OrthoDB" id="9809851at2"/>
<comment type="subcellular location">
    <subcellularLocation>
        <location evidence="1">Cytoplasm</location>
    </subcellularLocation>
</comment>
<evidence type="ECO:0000256" key="1">
    <source>
        <dbReference type="ARBA" id="ARBA00004496"/>
    </source>
</evidence>
<dbReference type="InterPro" id="IPR003439">
    <property type="entry name" value="ABC_transporter-like_ATP-bd"/>
</dbReference>
<evidence type="ECO:0000256" key="9">
    <source>
        <dbReference type="ARBA" id="ARBA00022833"/>
    </source>
</evidence>
<dbReference type="GO" id="GO:0008270">
    <property type="term" value="F:zinc ion binding"/>
    <property type="evidence" value="ECO:0007669"/>
    <property type="project" value="UniProtKB-KW"/>
</dbReference>
<dbReference type="GO" id="GO:0005524">
    <property type="term" value="F:ATP binding"/>
    <property type="evidence" value="ECO:0007669"/>
    <property type="project" value="UniProtKB-KW"/>
</dbReference>
<dbReference type="Gene3D" id="1.10.8.280">
    <property type="entry name" value="ABC transporter ATPase domain-like"/>
    <property type="match status" value="1"/>
</dbReference>
<keyword evidence="12" id="KW-0238">DNA-binding</keyword>
<dbReference type="PANTHER" id="PTHR43152:SF3">
    <property type="entry name" value="UVRABC SYSTEM PROTEIN A"/>
    <property type="match status" value="1"/>
</dbReference>
<dbReference type="PROSITE" id="PS00211">
    <property type="entry name" value="ABC_TRANSPORTER_1"/>
    <property type="match status" value="2"/>
</dbReference>
<dbReference type="KEGG" id="tsy:THSYN_16820"/>
<keyword evidence="6" id="KW-0227">DNA damage</keyword>
<dbReference type="GO" id="GO:0004518">
    <property type="term" value="F:nuclease activity"/>
    <property type="evidence" value="ECO:0007669"/>
    <property type="project" value="UniProtKB-KW"/>
</dbReference>
<dbReference type="InterPro" id="IPR013815">
    <property type="entry name" value="ATP_grasp_subdomain_1"/>
</dbReference>
<keyword evidence="4" id="KW-0677">Repeat</keyword>
<evidence type="ECO:0000256" key="3">
    <source>
        <dbReference type="ARBA" id="ARBA00022723"/>
    </source>
</evidence>
<dbReference type="GO" id="GO:0003677">
    <property type="term" value="F:DNA binding"/>
    <property type="evidence" value="ECO:0007669"/>
    <property type="project" value="UniProtKB-KW"/>
</dbReference>
<dbReference type="SMART" id="SM00382">
    <property type="entry name" value="AAA"/>
    <property type="match status" value="3"/>
</dbReference>
<proteinExistence type="inferred from homology"/>
<dbReference type="GO" id="GO:0016887">
    <property type="term" value="F:ATP hydrolysis activity"/>
    <property type="evidence" value="ECO:0007669"/>
    <property type="project" value="InterPro"/>
</dbReference>
<evidence type="ECO:0000259" key="18">
    <source>
        <dbReference type="PROSITE" id="PS50893"/>
    </source>
</evidence>
<keyword evidence="13" id="KW-0234">DNA repair</keyword>
<evidence type="ECO:0000256" key="15">
    <source>
        <dbReference type="ARBA" id="ARBA00039316"/>
    </source>
</evidence>
<keyword evidence="3" id="KW-0479">Metal-binding</keyword>
<keyword evidence="8" id="KW-0863">Zinc-finger</keyword>
<evidence type="ECO:0000256" key="6">
    <source>
        <dbReference type="ARBA" id="ARBA00022763"/>
    </source>
</evidence>
<keyword evidence="7" id="KW-0228">DNA excision</keyword>
<dbReference type="PROSITE" id="PS50893">
    <property type="entry name" value="ABC_TRANSPORTER_2"/>
    <property type="match status" value="1"/>
</dbReference>
<keyword evidence="10" id="KW-0067">ATP-binding</keyword>
<keyword evidence="20" id="KW-1185">Reference proteome</keyword>
<keyword evidence="11" id="KW-0267">Excision nuclease</keyword>
<evidence type="ECO:0000313" key="19">
    <source>
        <dbReference type="EMBL" id="AUB82441.1"/>
    </source>
</evidence>
<organism evidence="19 20">
    <name type="scientific">Candidatus Thiodictyon syntrophicum</name>
    <dbReference type="NCBI Taxonomy" id="1166950"/>
    <lineage>
        <taxon>Bacteria</taxon>
        <taxon>Pseudomonadati</taxon>
        <taxon>Pseudomonadota</taxon>
        <taxon>Gammaproteobacteria</taxon>
        <taxon>Chromatiales</taxon>
        <taxon>Chromatiaceae</taxon>
        <taxon>Thiodictyon</taxon>
    </lineage>
</organism>
<dbReference type="Pfam" id="PF17760">
    <property type="entry name" value="UvrA_inter"/>
    <property type="match status" value="1"/>
</dbReference>
<evidence type="ECO:0000256" key="7">
    <source>
        <dbReference type="ARBA" id="ARBA00022769"/>
    </source>
</evidence>
<dbReference type="Proteomes" id="UP000232638">
    <property type="component" value="Chromosome"/>
</dbReference>
<name>A0A2K8UBL7_9GAMM</name>
<accession>A0A2K8UBL7</accession>
<dbReference type="Pfam" id="PF17755">
    <property type="entry name" value="UvrA_DNA-bind"/>
    <property type="match status" value="1"/>
</dbReference>
<evidence type="ECO:0000256" key="13">
    <source>
        <dbReference type="ARBA" id="ARBA00023204"/>
    </source>
</evidence>
<evidence type="ECO:0000256" key="17">
    <source>
        <dbReference type="SAM" id="MobiDB-lite"/>
    </source>
</evidence>
<dbReference type="InterPro" id="IPR017871">
    <property type="entry name" value="ABC_transporter-like_CS"/>
</dbReference>
<dbReference type="InterPro" id="IPR027417">
    <property type="entry name" value="P-loop_NTPase"/>
</dbReference>